<dbReference type="InterPro" id="IPR001067">
    <property type="entry name" value="Nuc_translocat"/>
</dbReference>
<dbReference type="PROSITE" id="PS50112">
    <property type="entry name" value="PAS"/>
    <property type="match status" value="2"/>
</dbReference>
<dbReference type="SMART" id="SM00091">
    <property type="entry name" value="PAS"/>
    <property type="match status" value="2"/>
</dbReference>
<feature type="compositionally biased region" description="Low complexity" evidence="8">
    <location>
        <begin position="535"/>
        <end position="544"/>
    </location>
</feature>
<dbReference type="GO" id="GO:0005667">
    <property type="term" value="C:transcription regulator complex"/>
    <property type="evidence" value="ECO:0007669"/>
    <property type="project" value="InterPro"/>
</dbReference>
<dbReference type="InterPro" id="IPR035965">
    <property type="entry name" value="PAS-like_dom_sf"/>
</dbReference>
<dbReference type="EMBL" id="OB660189">
    <property type="protein sequence ID" value="CAD7223368.1"/>
    <property type="molecule type" value="Genomic_DNA"/>
</dbReference>
<dbReference type="InterPro" id="IPR000014">
    <property type="entry name" value="PAS"/>
</dbReference>
<feature type="compositionally biased region" description="Polar residues" evidence="8">
    <location>
        <begin position="516"/>
        <end position="529"/>
    </location>
</feature>
<dbReference type="AlphaFoldDB" id="A0A7R8ZL37"/>
<dbReference type="PANTHER" id="PTHR23042">
    <property type="entry name" value="CIRCADIAN PROTEIN CLOCK/ARNT/BMAL/PAS"/>
    <property type="match status" value="1"/>
</dbReference>
<dbReference type="NCBIfam" id="TIGR00229">
    <property type="entry name" value="sensory_box"/>
    <property type="match status" value="1"/>
</dbReference>
<dbReference type="SUPFAM" id="SSF55785">
    <property type="entry name" value="PYP-like sensor domain (PAS domain)"/>
    <property type="match status" value="2"/>
</dbReference>
<dbReference type="GO" id="GO:0005737">
    <property type="term" value="C:cytoplasm"/>
    <property type="evidence" value="ECO:0007669"/>
    <property type="project" value="InterPro"/>
</dbReference>
<feature type="compositionally biased region" description="Polar residues" evidence="8">
    <location>
        <begin position="554"/>
        <end position="570"/>
    </location>
</feature>
<dbReference type="InterPro" id="IPR011598">
    <property type="entry name" value="bHLH_dom"/>
</dbReference>
<dbReference type="GO" id="GO:0005634">
    <property type="term" value="C:nucleus"/>
    <property type="evidence" value="ECO:0007669"/>
    <property type="project" value="UniProtKB-SubCell"/>
</dbReference>
<accession>A0A7R8ZL37</accession>
<dbReference type="CDD" id="cd00130">
    <property type="entry name" value="PAS"/>
    <property type="match status" value="2"/>
</dbReference>
<evidence type="ECO:0000256" key="1">
    <source>
        <dbReference type="ARBA" id="ARBA00004123"/>
    </source>
</evidence>
<evidence type="ECO:0000256" key="6">
    <source>
        <dbReference type="ARBA" id="ARBA00023242"/>
    </source>
</evidence>
<dbReference type="PROSITE" id="PS50888">
    <property type="entry name" value="BHLH"/>
    <property type="match status" value="1"/>
</dbReference>
<evidence type="ECO:0000313" key="9">
    <source>
        <dbReference type="EMBL" id="CAD7223368.1"/>
    </source>
</evidence>
<dbReference type="GO" id="GO:0003700">
    <property type="term" value="F:DNA-binding transcription factor activity"/>
    <property type="evidence" value="ECO:0007669"/>
    <property type="project" value="InterPro"/>
</dbReference>
<dbReference type="InterPro" id="IPR050933">
    <property type="entry name" value="Circadian_TF"/>
</dbReference>
<keyword evidence="2" id="KW-0677">Repeat</keyword>
<dbReference type="SMART" id="SM00353">
    <property type="entry name" value="HLH"/>
    <property type="match status" value="1"/>
</dbReference>
<feature type="region of interest" description="Disordered" evidence="8">
    <location>
        <begin position="31"/>
        <end position="56"/>
    </location>
</feature>
<dbReference type="Pfam" id="PF00010">
    <property type="entry name" value="HLH"/>
    <property type="match status" value="1"/>
</dbReference>
<keyword evidence="5" id="KW-0804">Transcription</keyword>
<evidence type="ECO:0000256" key="4">
    <source>
        <dbReference type="ARBA" id="ARBA00023125"/>
    </source>
</evidence>
<dbReference type="PRINTS" id="PR00785">
    <property type="entry name" value="NCTRNSLOCATR"/>
</dbReference>
<evidence type="ECO:0000256" key="7">
    <source>
        <dbReference type="ARBA" id="ARBA00073216"/>
    </source>
</evidence>
<name>A0A7R8ZL37_9CRUS</name>
<feature type="compositionally biased region" description="Gly residues" evidence="8">
    <location>
        <begin position="33"/>
        <end position="44"/>
    </location>
</feature>
<dbReference type="Pfam" id="PF14598">
    <property type="entry name" value="PAS_11"/>
    <property type="match status" value="1"/>
</dbReference>
<dbReference type="Pfam" id="PF00989">
    <property type="entry name" value="PAS"/>
    <property type="match status" value="1"/>
</dbReference>
<organism evidence="9">
    <name type="scientific">Cyprideis torosa</name>
    <dbReference type="NCBI Taxonomy" id="163714"/>
    <lineage>
        <taxon>Eukaryota</taxon>
        <taxon>Metazoa</taxon>
        <taxon>Ecdysozoa</taxon>
        <taxon>Arthropoda</taxon>
        <taxon>Crustacea</taxon>
        <taxon>Oligostraca</taxon>
        <taxon>Ostracoda</taxon>
        <taxon>Podocopa</taxon>
        <taxon>Podocopida</taxon>
        <taxon>Cytherocopina</taxon>
        <taxon>Cytheroidea</taxon>
        <taxon>Cytherideidae</taxon>
        <taxon>Cyprideis</taxon>
    </lineage>
</organism>
<comment type="subcellular location">
    <subcellularLocation>
        <location evidence="1">Nucleus</location>
    </subcellularLocation>
</comment>
<dbReference type="GO" id="GO:0046983">
    <property type="term" value="F:protein dimerization activity"/>
    <property type="evidence" value="ECO:0007669"/>
    <property type="project" value="InterPro"/>
</dbReference>
<dbReference type="Gene3D" id="3.30.450.20">
    <property type="entry name" value="PAS domain"/>
    <property type="match status" value="2"/>
</dbReference>
<dbReference type="OrthoDB" id="71302at2759"/>
<feature type="compositionally biased region" description="Pro residues" evidence="8">
    <location>
        <begin position="613"/>
        <end position="626"/>
    </location>
</feature>
<proteinExistence type="predicted"/>
<keyword evidence="3" id="KW-0805">Transcription regulation</keyword>
<protein>
    <recommendedName>
        <fullName evidence="7">Aryl hydrocarbon receptor nuclear translocator homolog</fullName>
    </recommendedName>
</protein>
<evidence type="ECO:0000256" key="3">
    <source>
        <dbReference type="ARBA" id="ARBA00023015"/>
    </source>
</evidence>
<feature type="region of interest" description="Disordered" evidence="8">
    <location>
        <begin position="477"/>
        <end position="638"/>
    </location>
</feature>
<feature type="compositionally biased region" description="Polar residues" evidence="8">
    <location>
        <begin position="488"/>
        <end position="506"/>
    </location>
</feature>
<evidence type="ECO:0000256" key="5">
    <source>
        <dbReference type="ARBA" id="ARBA00023163"/>
    </source>
</evidence>
<reference evidence="9" key="1">
    <citation type="submission" date="2020-11" db="EMBL/GenBank/DDBJ databases">
        <authorList>
            <person name="Tran Van P."/>
        </authorList>
    </citation>
    <scope>NUCLEOTIDE SEQUENCE</scope>
</reference>
<dbReference type="InterPro" id="IPR036638">
    <property type="entry name" value="HLH_DNA-bd_sf"/>
</dbReference>
<dbReference type="GO" id="GO:0045944">
    <property type="term" value="P:positive regulation of transcription by RNA polymerase II"/>
    <property type="evidence" value="ECO:0007669"/>
    <property type="project" value="UniProtKB-ARBA"/>
</dbReference>
<evidence type="ECO:0000256" key="2">
    <source>
        <dbReference type="ARBA" id="ARBA00022737"/>
    </source>
</evidence>
<dbReference type="Gene3D" id="4.10.280.10">
    <property type="entry name" value="Helix-loop-helix DNA-binding domain"/>
    <property type="match status" value="1"/>
</dbReference>
<dbReference type="SUPFAM" id="SSF47459">
    <property type="entry name" value="HLH, helix-loop-helix DNA-binding domain"/>
    <property type="match status" value="1"/>
</dbReference>
<evidence type="ECO:0000256" key="8">
    <source>
        <dbReference type="SAM" id="MobiDB-lite"/>
    </source>
</evidence>
<keyword evidence="4" id="KW-0238">DNA-binding</keyword>
<dbReference type="FunFam" id="4.10.280.10:FF:000011">
    <property type="entry name" value="Aryl hydrocarbon receptor nuclear translocator 2"/>
    <property type="match status" value="1"/>
</dbReference>
<sequence length="670" mass="72391">MKRGVPGYGTEIDDDPLRYGRIVAPGGITPNLGMGGGSLTGGMGGDDDGTGPEKDRFAKENHCEIERRRRNKMTAYITELSDMVPTCSALARKPDKLTILRMAVAHMKQLRGTGNTAADGVYKPSFLTDQELKHLILEAADGFLFVVACDTGRVMYVSDSVTPVLNHPQAEMFGGCFYDYVHQEDIEKVREQISTQEPQHSGRILDLKTGTVKKEGHQASMRLCMGSRRQFICRMRIGNHPPDTITASHLHRLRQRNNGLGTSPDGHNYAIVHCTGYVKNWPPTDHAFPGIGMDPSQVEDTMAPSMCCLVAIGRLQVVSTSAGDDMVSANPHEFITRHSVDGSISFCDQRVLNVIGFAPQEILGKSIYEMAHPEDVGHIKENIDQIIKLKGQVITYMHRFRAKNRDWIWTRTSAYAFLNPYSDEIEYIVSTHSLPNKTEPGTGGMVADTSSTGVGGEGFQGHHPGIDYSLQQTRRDSGIYMDRPPSSYDASSGAAQNYPSPHSSRGSKVPSPPAASPQQWTPHIQQAGSTGAADTGGPTPYTYGPIPPPPPPHQSQAVYAQLSGVPQWQSWGGHPPIPSATVTSGTPPPPTSAEPADRSPRTPASNSSAVGPHQPPTPTSVAPPVPVGQTASGKRGHELSDMLSMLGQTGADGSSFEDLHMFQTNFEGGM</sequence>
<dbReference type="GO" id="GO:0003677">
    <property type="term" value="F:DNA binding"/>
    <property type="evidence" value="ECO:0007669"/>
    <property type="project" value="UniProtKB-KW"/>
</dbReference>
<dbReference type="InterPro" id="IPR013767">
    <property type="entry name" value="PAS_fold"/>
</dbReference>
<gene>
    <name evidence="9" type="ORF">CTOB1V02_LOCUS1353</name>
</gene>
<dbReference type="CDD" id="cd18947">
    <property type="entry name" value="bHLH-PAS_ARNT"/>
    <property type="match status" value="1"/>
</dbReference>
<keyword evidence="6" id="KW-0539">Nucleus</keyword>